<comment type="caution">
    <text evidence="2">The sequence shown here is derived from an EMBL/GenBank/DDBJ whole genome shotgun (WGS) entry which is preliminary data.</text>
</comment>
<gene>
    <name evidence="2" type="ORF">Bravens_00883</name>
</gene>
<dbReference type="Proteomes" id="UP000243589">
    <property type="component" value="Unassembled WGS sequence"/>
</dbReference>
<feature type="compositionally biased region" description="Low complexity" evidence="1">
    <location>
        <begin position="289"/>
        <end position="298"/>
    </location>
</feature>
<feature type="compositionally biased region" description="Low complexity" evidence="1">
    <location>
        <begin position="314"/>
        <end position="330"/>
    </location>
</feature>
<reference evidence="2 3" key="1">
    <citation type="submission" date="2016-01" db="EMBL/GenBank/DDBJ databases">
        <title>Use of Whole Genome Sequencing to ascertain that Brevibacterium massiliense (Roux, Raoult 2009) is a later heterotypic synonym of Brevibacterium ravenspurgense (Mages 2008).</title>
        <authorList>
            <person name="Bernier A.-M."/>
            <person name="Burdz T."/>
            <person name="Huynh C."/>
            <person name="Pachecho A.L."/>
            <person name="Wiebe D."/>
            <person name="Bonner C."/>
            <person name="Bernard K."/>
        </authorList>
    </citation>
    <scope>NUCLEOTIDE SEQUENCE [LARGE SCALE GENOMIC DNA]</scope>
    <source>
        <strain evidence="2 3">CCUG56047</strain>
    </source>
</reference>
<protein>
    <recommendedName>
        <fullName evidence="4">EcsC protein family protein</fullName>
    </recommendedName>
</protein>
<accession>A0A150H9D2</accession>
<feature type="region of interest" description="Disordered" evidence="1">
    <location>
        <begin position="279"/>
        <end position="338"/>
    </location>
</feature>
<evidence type="ECO:0008006" key="4">
    <source>
        <dbReference type="Google" id="ProtNLM"/>
    </source>
</evidence>
<keyword evidence="3" id="KW-1185">Reference proteome</keyword>
<sequence>MGFVSKTSKALKGAQKAAGFAVRRDGTLQPAVEVSLSKLLSVQRPMVLAYLRTMRRRNPDASPQELADIIGKHYRNVAMGSGAAVGAVAVFPGLGTTAALGVSAAETAGFLEASALYAQAMAELHGMTIVDRPRANALVLGLMLGKAGRKLVRQFSEDAGVAGQTNVERTGRAWASMVTQSIPSNLLNSLIKKMRDEMIKRYSTKTIGSTIGRILPFGLGAAVGIMVNRSMANVVIKSASSAFGDMPDDFIAETDPRITSLREDRKILSSLKKLGALVGRRKKSDDGSGDSADSAASGELSMVDDIAELDEGASDGAEAEAASVASGTADDGPRTHRG</sequence>
<dbReference type="PATRIC" id="fig|479117.4.peg.886"/>
<dbReference type="AlphaFoldDB" id="A0A150H9D2"/>
<dbReference type="EMBL" id="LQQC01000009">
    <property type="protein sequence ID" value="KXZ58702.1"/>
    <property type="molecule type" value="Genomic_DNA"/>
</dbReference>
<evidence type="ECO:0000313" key="2">
    <source>
        <dbReference type="EMBL" id="KXZ58702.1"/>
    </source>
</evidence>
<proteinExistence type="predicted"/>
<evidence type="ECO:0000313" key="3">
    <source>
        <dbReference type="Proteomes" id="UP000243589"/>
    </source>
</evidence>
<organism evidence="2 3">
    <name type="scientific">Brevibacterium ravenspurgense</name>
    <dbReference type="NCBI Taxonomy" id="479117"/>
    <lineage>
        <taxon>Bacteria</taxon>
        <taxon>Bacillati</taxon>
        <taxon>Actinomycetota</taxon>
        <taxon>Actinomycetes</taxon>
        <taxon>Micrococcales</taxon>
        <taxon>Brevibacteriaceae</taxon>
        <taxon>Brevibacterium</taxon>
    </lineage>
</organism>
<name>A0A150H9D2_9MICO</name>
<evidence type="ECO:0000256" key="1">
    <source>
        <dbReference type="SAM" id="MobiDB-lite"/>
    </source>
</evidence>